<evidence type="ECO:0000259" key="1">
    <source>
        <dbReference type="Pfam" id="PF14368"/>
    </source>
</evidence>
<dbReference type="AlphaFoldDB" id="A0A835KQH0"/>
<dbReference type="Pfam" id="PF14368">
    <property type="entry name" value="LTP_2"/>
    <property type="match status" value="1"/>
</dbReference>
<dbReference type="InterPro" id="IPR036312">
    <property type="entry name" value="Bifun_inhib/LTP/seed_sf"/>
</dbReference>
<name>A0A835KQH0_9POAL</name>
<dbReference type="PANTHER" id="PTHR33286">
    <property type="entry name" value="BIFUNCTIONAL INHIBITOR/LIPID-TRANSFER PROTEIN/SEED STORAGE 2S ALBUMIN SUPERFAMILY PROTEIN"/>
    <property type="match status" value="1"/>
</dbReference>
<dbReference type="InterPro" id="IPR016140">
    <property type="entry name" value="Bifunc_inhib/LTP/seed_store"/>
</dbReference>
<dbReference type="EMBL" id="JACEFO010000544">
    <property type="protein sequence ID" value="KAF8765733.1"/>
    <property type="molecule type" value="Genomic_DNA"/>
</dbReference>
<protein>
    <recommendedName>
        <fullName evidence="1">Bifunctional inhibitor/plant lipid transfer protein/seed storage helical domain-containing protein</fullName>
    </recommendedName>
</protein>
<gene>
    <name evidence="2" type="ORF">HU200_008237</name>
</gene>
<dbReference type="Proteomes" id="UP000636709">
    <property type="component" value="Unassembled WGS sequence"/>
</dbReference>
<sequence length="94" mass="10518">MCTSSCSYEIRVNKDDIMHHCRFSIEKKLGNGDPSITCCEYVRNANVEEICEAFTEADKAKIALWKWVKVTRKCGNALATGHDCAGYVVQPPMS</sequence>
<evidence type="ECO:0000313" key="2">
    <source>
        <dbReference type="EMBL" id="KAF8765733.1"/>
    </source>
</evidence>
<dbReference type="Gene3D" id="1.10.110.10">
    <property type="entry name" value="Plant lipid-transfer and hydrophobic proteins"/>
    <property type="match status" value="1"/>
</dbReference>
<feature type="domain" description="Bifunctional inhibitor/plant lipid transfer protein/seed storage helical" evidence="1">
    <location>
        <begin position="16"/>
        <end position="84"/>
    </location>
</feature>
<evidence type="ECO:0000313" key="3">
    <source>
        <dbReference type="Proteomes" id="UP000636709"/>
    </source>
</evidence>
<comment type="caution">
    <text evidence="2">The sequence shown here is derived from an EMBL/GenBank/DDBJ whole genome shotgun (WGS) entry which is preliminary data.</text>
</comment>
<proteinExistence type="predicted"/>
<dbReference type="PANTHER" id="PTHR33286:SF16">
    <property type="entry name" value="BIFUNCTIONAL INHIBITOR_PLANT LIPID TRANSFER PROTEIN_SEED STORAGE HELICAL DOMAIN-CONTAINING PROTEIN"/>
    <property type="match status" value="1"/>
</dbReference>
<accession>A0A835KQH0</accession>
<organism evidence="2 3">
    <name type="scientific">Digitaria exilis</name>
    <dbReference type="NCBI Taxonomy" id="1010633"/>
    <lineage>
        <taxon>Eukaryota</taxon>
        <taxon>Viridiplantae</taxon>
        <taxon>Streptophyta</taxon>
        <taxon>Embryophyta</taxon>
        <taxon>Tracheophyta</taxon>
        <taxon>Spermatophyta</taxon>
        <taxon>Magnoliopsida</taxon>
        <taxon>Liliopsida</taxon>
        <taxon>Poales</taxon>
        <taxon>Poaceae</taxon>
        <taxon>PACMAD clade</taxon>
        <taxon>Panicoideae</taxon>
        <taxon>Panicodae</taxon>
        <taxon>Paniceae</taxon>
        <taxon>Anthephorinae</taxon>
        <taxon>Digitaria</taxon>
    </lineage>
</organism>
<keyword evidence="3" id="KW-1185">Reference proteome</keyword>
<reference evidence="2" key="1">
    <citation type="submission" date="2020-07" db="EMBL/GenBank/DDBJ databases">
        <title>Genome sequence and genetic diversity analysis of an under-domesticated orphan crop, white fonio (Digitaria exilis).</title>
        <authorList>
            <person name="Bennetzen J.L."/>
            <person name="Chen S."/>
            <person name="Ma X."/>
            <person name="Wang X."/>
            <person name="Yssel A.E.J."/>
            <person name="Chaluvadi S.R."/>
            <person name="Johnson M."/>
            <person name="Gangashetty P."/>
            <person name="Hamidou F."/>
            <person name="Sanogo M.D."/>
            <person name="Zwaenepoel A."/>
            <person name="Wallace J."/>
            <person name="Van De Peer Y."/>
            <person name="Van Deynze A."/>
        </authorList>
    </citation>
    <scope>NUCLEOTIDE SEQUENCE</scope>
    <source>
        <tissue evidence="2">Leaves</tissue>
    </source>
</reference>
<dbReference type="OrthoDB" id="651678at2759"/>